<dbReference type="SUPFAM" id="SSF81301">
    <property type="entry name" value="Nucleotidyltransferase"/>
    <property type="match status" value="1"/>
</dbReference>
<name>A0A162LR14_9PROT</name>
<dbReference type="Proteomes" id="UP000075787">
    <property type="component" value="Unassembled WGS sequence"/>
</dbReference>
<dbReference type="InterPro" id="IPR043519">
    <property type="entry name" value="NT_sf"/>
</dbReference>
<evidence type="ECO:0000313" key="1">
    <source>
        <dbReference type="EMBL" id="KYO56378.1"/>
    </source>
</evidence>
<dbReference type="EMBL" id="LPZR01000045">
    <property type="protein sequence ID" value="KYO56378.1"/>
    <property type="molecule type" value="Genomic_DNA"/>
</dbReference>
<reference evidence="1 2" key="1">
    <citation type="submission" date="2015-12" db="EMBL/GenBank/DDBJ databases">
        <title>Genome sequence of Tistrella mobilis MCCC 1A02139.</title>
        <authorList>
            <person name="Lu L."/>
            <person name="Lai Q."/>
            <person name="Shao Z."/>
            <person name="Qian P."/>
        </authorList>
    </citation>
    <scope>NUCLEOTIDE SEQUENCE [LARGE SCALE GENOMIC DNA]</scope>
    <source>
        <strain evidence="1 2">MCCC 1A02139</strain>
    </source>
</reference>
<organism evidence="1 2">
    <name type="scientific">Tistrella mobilis</name>
    <dbReference type="NCBI Taxonomy" id="171437"/>
    <lineage>
        <taxon>Bacteria</taxon>
        <taxon>Pseudomonadati</taxon>
        <taxon>Pseudomonadota</taxon>
        <taxon>Alphaproteobacteria</taxon>
        <taxon>Geminicoccales</taxon>
        <taxon>Geminicoccaceae</taxon>
        <taxon>Tistrella</taxon>
    </lineage>
</organism>
<protein>
    <submittedName>
        <fullName evidence="1">Uncharacterized protein</fullName>
    </submittedName>
</protein>
<dbReference type="Gene3D" id="3.30.460.40">
    <property type="match status" value="1"/>
</dbReference>
<dbReference type="AlphaFoldDB" id="A0A162LR14"/>
<sequence length="327" mass="34369">MLAILEDIARRLSGQNISWRVGGSAAAAYHGADLLPDDLDIFAGEADAGRIAELLGGRPPERFRSPQLVSIRTVARIGGITVDAICGLSASRPGLPDPAPLGEPPEILPHQPFRSSASGLPMMGVSALSRLYRALGREDRIAQILAAAPISEALGRPPCLGVDVGGVLCRLHLKEGRLPATPEGGAAALVAMPDVHVVMHTVLKPFFGDRIHIISKAEPAVRPLIAAWLWQSGLAEAIGLVPERVHFTETLAEKAVIARQLGLTHMIDDRFEVLARMPFLQLAVLFADPGLPPPTAPGIAVNIRHAGSWPEAAGLVAMDDGGAGDAT</sequence>
<evidence type="ECO:0000313" key="2">
    <source>
        <dbReference type="Proteomes" id="UP000075787"/>
    </source>
</evidence>
<proteinExistence type="predicted"/>
<comment type="caution">
    <text evidence="1">The sequence shown here is derived from an EMBL/GenBank/DDBJ whole genome shotgun (WGS) entry which is preliminary data.</text>
</comment>
<accession>A0A162LR14</accession>
<gene>
    <name evidence="1" type="ORF">AUP44_22295</name>
</gene>